<dbReference type="OrthoDB" id="2014201at2759"/>
<dbReference type="PANTHER" id="PTHR11183">
    <property type="entry name" value="GLYCOGENIN SUBFAMILY MEMBER"/>
    <property type="match status" value="1"/>
</dbReference>
<dbReference type="Proteomes" id="UP000094527">
    <property type="component" value="Unassembled WGS sequence"/>
</dbReference>
<gene>
    <name evidence="1" type="ORF">Ocin01_15638</name>
</gene>
<accession>A0A1D2MDV3</accession>
<dbReference type="STRING" id="48709.A0A1D2MDV3"/>
<dbReference type="SUPFAM" id="SSF53448">
    <property type="entry name" value="Nucleotide-diphospho-sugar transferases"/>
    <property type="match status" value="1"/>
</dbReference>
<dbReference type="Gene3D" id="3.90.550.10">
    <property type="entry name" value="Spore Coat Polysaccharide Biosynthesis Protein SpsA, Chain A"/>
    <property type="match status" value="1"/>
</dbReference>
<dbReference type="InterPro" id="IPR029044">
    <property type="entry name" value="Nucleotide-diphossugar_trans"/>
</dbReference>
<proteinExistence type="predicted"/>
<reference evidence="1 2" key="1">
    <citation type="journal article" date="2016" name="Genome Biol. Evol.">
        <title>Gene Family Evolution Reflects Adaptation to Soil Environmental Stressors in the Genome of the Collembolan Orchesella cincta.</title>
        <authorList>
            <person name="Faddeeva-Vakhrusheva A."/>
            <person name="Derks M.F."/>
            <person name="Anvar S.Y."/>
            <person name="Agamennone V."/>
            <person name="Suring W."/>
            <person name="Smit S."/>
            <person name="van Straalen N.M."/>
            <person name="Roelofs D."/>
        </authorList>
    </citation>
    <scope>NUCLEOTIDE SEQUENCE [LARGE SCALE GENOMIC DNA]</scope>
    <source>
        <tissue evidence="1">Mixed pool</tissue>
    </source>
</reference>
<name>A0A1D2MDV3_ORCCI</name>
<keyword evidence="2" id="KW-1185">Reference proteome</keyword>
<dbReference type="AlphaFoldDB" id="A0A1D2MDV3"/>
<dbReference type="InterPro" id="IPR050587">
    <property type="entry name" value="GNT1/Glycosyltrans_8"/>
</dbReference>
<dbReference type="EMBL" id="LJIJ01001691">
    <property type="protein sequence ID" value="ODM91044.1"/>
    <property type="molecule type" value="Genomic_DNA"/>
</dbReference>
<sequence length="189" mass="21565">MQGICGEVWLTSALTDDEVPNALTLCCSLRRVLTSRKIAVIYSSKVSKALKEALNYGFDFLFHLEEDRNSAGLKNEDFVKLFALTLKSFDKCVFMSPNMLVVKNCDELLDQGKDNFQQFIWTEKGDTSVILLRPSLQVFHTLMEGLQSKNGTTVDTYLRNWISNQSTNCTFIEEKYNRLISPQNGMLLR</sequence>
<evidence type="ECO:0000313" key="2">
    <source>
        <dbReference type="Proteomes" id="UP000094527"/>
    </source>
</evidence>
<evidence type="ECO:0000313" key="1">
    <source>
        <dbReference type="EMBL" id="ODM91044.1"/>
    </source>
</evidence>
<protein>
    <submittedName>
        <fullName evidence="1">Glycogenin-1</fullName>
    </submittedName>
</protein>
<organism evidence="1 2">
    <name type="scientific">Orchesella cincta</name>
    <name type="common">Springtail</name>
    <name type="synonym">Podura cincta</name>
    <dbReference type="NCBI Taxonomy" id="48709"/>
    <lineage>
        <taxon>Eukaryota</taxon>
        <taxon>Metazoa</taxon>
        <taxon>Ecdysozoa</taxon>
        <taxon>Arthropoda</taxon>
        <taxon>Hexapoda</taxon>
        <taxon>Collembola</taxon>
        <taxon>Entomobryomorpha</taxon>
        <taxon>Entomobryoidea</taxon>
        <taxon>Orchesellidae</taxon>
        <taxon>Orchesellinae</taxon>
        <taxon>Orchesella</taxon>
    </lineage>
</organism>
<comment type="caution">
    <text evidence="1">The sequence shown here is derived from an EMBL/GenBank/DDBJ whole genome shotgun (WGS) entry which is preliminary data.</text>
</comment>